<dbReference type="InterPro" id="IPR000873">
    <property type="entry name" value="AMP-dep_synth/lig_dom"/>
</dbReference>
<keyword evidence="2" id="KW-0436">Ligase</keyword>
<name>A0A9N9NV73_9GLOM</name>
<comment type="caution">
    <text evidence="5">The sequence shown here is derived from an EMBL/GenBank/DDBJ whole genome shotgun (WGS) entry which is preliminary data.</text>
</comment>
<feature type="transmembrane region" description="Helical" evidence="3">
    <location>
        <begin position="190"/>
        <end position="211"/>
    </location>
</feature>
<dbReference type="GO" id="GO:0016405">
    <property type="term" value="F:CoA-ligase activity"/>
    <property type="evidence" value="ECO:0007669"/>
    <property type="project" value="TreeGrafter"/>
</dbReference>
<proteinExistence type="inferred from homology"/>
<dbReference type="Pfam" id="PF00501">
    <property type="entry name" value="AMP-binding"/>
    <property type="match status" value="1"/>
</dbReference>
<protein>
    <submittedName>
        <fullName evidence="5">3679_t:CDS:1</fullName>
    </submittedName>
</protein>
<evidence type="ECO:0000256" key="1">
    <source>
        <dbReference type="ARBA" id="ARBA00006432"/>
    </source>
</evidence>
<evidence type="ECO:0000259" key="4">
    <source>
        <dbReference type="Pfam" id="PF00501"/>
    </source>
</evidence>
<feature type="non-terminal residue" evidence="5">
    <location>
        <position position="286"/>
    </location>
</feature>
<dbReference type="EMBL" id="CAJVPV010042081">
    <property type="protein sequence ID" value="CAG8763317.1"/>
    <property type="molecule type" value="Genomic_DNA"/>
</dbReference>
<dbReference type="PANTHER" id="PTHR24096:SF149">
    <property type="entry name" value="AMP-BINDING DOMAIN-CONTAINING PROTEIN-RELATED"/>
    <property type="match status" value="1"/>
</dbReference>
<dbReference type="OrthoDB" id="1898221at2759"/>
<keyword evidence="3" id="KW-1133">Transmembrane helix</keyword>
<evidence type="ECO:0000256" key="3">
    <source>
        <dbReference type="SAM" id="Phobius"/>
    </source>
</evidence>
<reference evidence="5" key="1">
    <citation type="submission" date="2021-06" db="EMBL/GenBank/DDBJ databases">
        <authorList>
            <person name="Kallberg Y."/>
            <person name="Tangrot J."/>
            <person name="Rosling A."/>
        </authorList>
    </citation>
    <scope>NUCLEOTIDE SEQUENCE</scope>
    <source>
        <strain evidence="5">CL551</strain>
    </source>
</reference>
<evidence type="ECO:0000256" key="2">
    <source>
        <dbReference type="ARBA" id="ARBA00022598"/>
    </source>
</evidence>
<dbReference type="PANTHER" id="PTHR24096">
    <property type="entry name" value="LONG-CHAIN-FATTY-ACID--COA LIGASE"/>
    <property type="match status" value="1"/>
</dbReference>
<dbReference type="Gene3D" id="3.40.50.980">
    <property type="match status" value="2"/>
</dbReference>
<feature type="non-terminal residue" evidence="5">
    <location>
        <position position="1"/>
    </location>
</feature>
<accession>A0A9N9NV73</accession>
<keyword evidence="3" id="KW-0812">Transmembrane</keyword>
<dbReference type="SUPFAM" id="SSF56801">
    <property type="entry name" value="Acetyl-CoA synthetase-like"/>
    <property type="match status" value="1"/>
</dbReference>
<evidence type="ECO:0000313" key="5">
    <source>
        <dbReference type="EMBL" id="CAG8763317.1"/>
    </source>
</evidence>
<keyword evidence="6" id="KW-1185">Reference proteome</keyword>
<keyword evidence="3" id="KW-0472">Membrane</keyword>
<comment type="similarity">
    <text evidence="1">Belongs to the ATP-dependent AMP-binding enzyme family.</text>
</comment>
<organism evidence="5 6">
    <name type="scientific">Acaulospora morrowiae</name>
    <dbReference type="NCBI Taxonomy" id="94023"/>
    <lineage>
        <taxon>Eukaryota</taxon>
        <taxon>Fungi</taxon>
        <taxon>Fungi incertae sedis</taxon>
        <taxon>Mucoromycota</taxon>
        <taxon>Glomeromycotina</taxon>
        <taxon>Glomeromycetes</taxon>
        <taxon>Diversisporales</taxon>
        <taxon>Acaulosporaceae</taxon>
        <taxon>Acaulospora</taxon>
    </lineage>
</organism>
<gene>
    <name evidence="5" type="ORF">AMORRO_LOCUS16084</name>
</gene>
<dbReference type="AlphaFoldDB" id="A0A9N9NV73"/>
<feature type="domain" description="AMP-dependent synthetase/ligase" evidence="4">
    <location>
        <begin position="1"/>
        <end position="286"/>
    </location>
</feature>
<sequence>RKITFGEFKRDTKRFAAGLHDKAGFKRGDVLTIISPNQVDYPIVIFGAIAAGGKVSTANPTYTAHDLSFQFTDSGTSIIITHPLCLSATIKAADEAQIPHSKIFLISDNEVNGFQPYYTLFVDREFEPIEYSPEEAKNTTAFLCYSSGTTGKNKGVEITHTNIVANLKQIVSFELELGPKNIFMGVLPFFHIYGLTILLHFALILGGTTVSIPKFELETFCRVIQDYKVNYAYLVPPIILLLVKNPIVKQYDLSSLQMIVSSAAPLSRSLADDMLSVHNIPVKQGY</sequence>
<dbReference type="Proteomes" id="UP000789342">
    <property type="component" value="Unassembled WGS sequence"/>
</dbReference>
<evidence type="ECO:0000313" key="6">
    <source>
        <dbReference type="Proteomes" id="UP000789342"/>
    </source>
</evidence>